<evidence type="ECO:0000256" key="7">
    <source>
        <dbReference type="ARBA" id="ARBA00022840"/>
    </source>
</evidence>
<dbReference type="Pfam" id="PF00265">
    <property type="entry name" value="TK"/>
    <property type="match status" value="1"/>
</dbReference>
<dbReference type="EC" id="2.7.1.21" evidence="2 8"/>
<dbReference type="NCBIfam" id="NF003296">
    <property type="entry name" value="PRK04296.1-1"/>
    <property type="match status" value="1"/>
</dbReference>
<evidence type="ECO:0000256" key="12">
    <source>
        <dbReference type="RuleBase" id="RU004165"/>
    </source>
</evidence>
<dbReference type="HAMAP" id="MF_00124">
    <property type="entry name" value="Thymidine_kinase"/>
    <property type="match status" value="1"/>
</dbReference>
<dbReference type="GO" id="GO:0005737">
    <property type="term" value="C:cytoplasm"/>
    <property type="evidence" value="ECO:0007669"/>
    <property type="project" value="UniProtKB-SubCell"/>
</dbReference>
<keyword evidence="4 8" id="KW-0808">Transferase</keyword>
<protein>
    <recommendedName>
        <fullName evidence="2 8">Thymidine kinase</fullName>
        <ecNumber evidence="2 8">2.7.1.21</ecNumber>
    </recommendedName>
</protein>
<keyword evidence="14" id="KW-1185">Reference proteome</keyword>
<dbReference type="SUPFAM" id="SSF57716">
    <property type="entry name" value="Glucocorticoid receptor-like (DNA-binding domain)"/>
    <property type="match status" value="1"/>
</dbReference>
<feature type="binding site" evidence="8">
    <location>
        <begin position="88"/>
        <end position="91"/>
    </location>
    <ligand>
        <name>ATP</name>
        <dbReference type="ChEBI" id="CHEBI:30616"/>
    </ligand>
</feature>
<dbReference type="Gene3D" id="3.30.60.20">
    <property type="match status" value="1"/>
</dbReference>
<dbReference type="SUPFAM" id="SSF52540">
    <property type="entry name" value="P-loop containing nucleoside triphosphate hydrolases"/>
    <property type="match status" value="1"/>
</dbReference>
<dbReference type="PANTHER" id="PTHR11441">
    <property type="entry name" value="THYMIDINE KINASE"/>
    <property type="match status" value="1"/>
</dbReference>
<keyword evidence="7 8" id="KW-0067">ATP-binding</keyword>
<dbReference type="Proteomes" id="UP000557204">
    <property type="component" value="Unassembled WGS sequence"/>
</dbReference>
<evidence type="ECO:0000256" key="9">
    <source>
        <dbReference type="PIRSR" id="PIRSR035805-1"/>
    </source>
</evidence>
<dbReference type="Gene3D" id="3.40.50.300">
    <property type="entry name" value="P-loop containing nucleotide triphosphate hydrolases"/>
    <property type="match status" value="1"/>
</dbReference>
<comment type="similarity">
    <text evidence="1 8 12">Belongs to the thymidine kinase family.</text>
</comment>
<evidence type="ECO:0000256" key="2">
    <source>
        <dbReference type="ARBA" id="ARBA00012118"/>
    </source>
</evidence>
<feature type="binding site" evidence="8">
    <location>
        <begin position="15"/>
        <end position="22"/>
    </location>
    <ligand>
        <name>ATP</name>
        <dbReference type="ChEBI" id="CHEBI:30616"/>
    </ligand>
</feature>
<proteinExistence type="inferred from homology"/>
<sequence>MDDRRAPGRLEVIGGPMFAGKTTELVRRVDRARIAGREVLVVSHALDERHGPGRIASHTGLAVASRAVSRASEIPGHLRPGTVLVAVDEAQFLGLDLVDVVTDLADGGVDVVVAGLTVTFDGRPFEPLPSLMALAESVTRLTAVCTVCGRDAAYHVRLHGAPGREAASDALTTVAGYVGGAESYQARCRAHRAVHPPDRG</sequence>
<dbReference type="GO" id="GO:0004797">
    <property type="term" value="F:thymidine kinase activity"/>
    <property type="evidence" value="ECO:0007669"/>
    <property type="project" value="UniProtKB-UniRule"/>
</dbReference>
<evidence type="ECO:0000256" key="11">
    <source>
        <dbReference type="RuleBase" id="RU000544"/>
    </source>
</evidence>
<keyword evidence="8" id="KW-0862">Zinc</keyword>
<dbReference type="PANTHER" id="PTHR11441:SF0">
    <property type="entry name" value="THYMIDINE KINASE, CYTOSOLIC"/>
    <property type="match status" value="1"/>
</dbReference>
<dbReference type="GO" id="GO:0071897">
    <property type="term" value="P:DNA biosynthetic process"/>
    <property type="evidence" value="ECO:0007669"/>
    <property type="project" value="UniProtKB-KW"/>
</dbReference>
<evidence type="ECO:0000256" key="1">
    <source>
        <dbReference type="ARBA" id="ARBA00007587"/>
    </source>
</evidence>
<dbReference type="GO" id="GO:0005524">
    <property type="term" value="F:ATP binding"/>
    <property type="evidence" value="ECO:0007669"/>
    <property type="project" value="UniProtKB-UniRule"/>
</dbReference>
<keyword evidence="6 8" id="KW-0418">Kinase</keyword>
<name>A0A849JWJ7_9MICO</name>
<dbReference type="InterPro" id="IPR001267">
    <property type="entry name" value="Thymidine_kinase"/>
</dbReference>
<dbReference type="PIRSF" id="PIRSF035805">
    <property type="entry name" value="TK_cell"/>
    <property type="match status" value="1"/>
</dbReference>
<evidence type="ECO:0000256" key="6">
    <source>
        <dbReference type="ARBA" id="ARBA00022777"/>
    </source>
</evidence>
<reference evidence="13 14" key="1">
    <citation type="submission" date="2020-05" db="EMBL/GenBank/DDBJ databases">
        <title>Genome sequence of Isoptericola sp. JC619 isolated from Chilika lagoon, India.</title>
        <authorList>
            <person name="Kumar D."/>
            <person name="Appam K."/>
            <person name="Gandham S."/>
            <person name="Uppada J."/>
            <person name="Sasikala C."/>
            <person name="Venkata Ramana C."/>
        </authorList>
    </citation>
    <scope>NUCLEOTIDE SEQUENCE [LARGE SCALE GENOMIC DNA]</scope>
    <source>
        <strain evidence="13 14">JC619</strain>
    </source>
</reference>
<comment type="catalytic activity">
    <reaction evidence="8 11">
        <text>thymidine + ATP = dTMP + ADP + H(+)</text>
        <dbReference type="Rhea" id="RHEA:19129"/>
        <dbReference type="ChEBI" id="CHEBI:15378"/>
        <dbReference type="ChEBI" id="CHEBI:17748"/>
        <dbReference type="ChEBI" id="CHEBI:30616"/>
        <dbReference type="ChEBI" id="CHEBI:63528"/>
        <dbReference type="ChEBI" id="CHEBI:456216"/>
        <dbReference type="EC" id="2.7.1.21"/>
    </reaction>
</comment>
<keyword evidence="8" id="KW-0963">Cytoplasm</keyword>
<dbReference type="EMBL" id="JABFAJ010000017">
    <property type="protein sequence ID" value="NNU27682.1"/>
    <property type="molecule type" value="Genomic_DNA"/>
</dbReference>
<evidence type="ECO:0000256" key="3">
    <source>
        <dbReference type="ARBA" id="ARBA00022634"/>
    </source>
</evidence>
<feature type="binding site" evidence="8">
    <location>
        <position position="145"/>
    </location>
    <ligand>
        <name>Zn(2+)</name>
        <dbReference type="ChEBI" id="CHEBI:29105"/>
    </ligand>
</feature>
<dbReference type="RefSeq" id="WP_171247192.1">
    <property type="nucleotide sequence ID" value="NZ_JABFAJ010000017.1"/>
</dbReference>
<evidence type="ECO:0000256" key="4">
    <source>
        <dbReference type="ARBA" id="ARBA00022679"/>
    </source>
</evidence>
<comment type="subunit">
    <text evidence="8">Homotetramer.</text>
</comment>
<evidence type="ECO:0000313" key="13">
    <source>
        <dbReference type="EMBL" id="NNU27682.1"/>
    </source>
</evidence>
<evidence type="ECO:0000256" key="5">
    <source>
        <dbReference type="ARBA" id="ARBA00022741"/>
    </source>
</evidence>
<keyword evidence="3 8" id="KW-0237">DNA synthesis</keyword>
<feature type="active site" description="Proton acceptor" evidence="8 9">
    <location>
        <position position="89"/>
    </location>
</feature>
<dbReference type="GO" id="GO:0046104">
    <property type="term" value="P:thymidine metabolic process"/>
    <property type="evidence" value="ECO:0007669"/>
    <property type="project" value="TreeGrafter"/>
</dbReference>
<feature type="binding site" evidence="10">
    <location>
        <position position="184"/>
    </location>
    <ligand>
        <name>substrate</name>
    </ligand>
</feature>
<keyword evidence="8" id="KW-0479">Metal-binding</keyword>
<evidence type="ECO:0000256" key="10">
    <source>
        <dbReference type="PIRSR" id="PIRSR035805-2"/>
    </source>
</evidence>
<feature type="binding site" evidence="8">
    <location>
        <position position="148"/>
    </location>
    <ligand>
        <name>Zn(2+)</name>
        <dbReference type="ChEBI" id="CHEBI:29105"/>
    </ligand>
</feature>
<dbReference type="GO" id="GO:0008270">
    <property type="term" value="F:zinc ion binding"/>
    <property type="evidence" value="ECO:0007669"/>
    <property type="project" value="UniProtKB-UniRule"/>
</dbReference>
<feature type="binding site" evidence="8">
    <location>
        <position position="191"/>
    </location>
    <ligand>
        <name>Zn(2+)</name>
        <dbReference type="ChEBI" id="CHEBI:29105"/>
    </ligand>
</feature>
<feature type="binding site" evidence="8">
    <location>
        <position position="188"/>
    </location>
    <ligand>
        <name>Zn(2+)</name>
        <dbReference type="ChEBI" id="CHEBI:29105"/>
    </ligand>
</feature>
<comment type="subcellular location">
    <subcellularLocation>
        <location evidence="8">Cytoplasm</location>
    </subcellularLocation>
</comment>
<dbReference type="InterPro" id="IPR027417">
    <property type="entry name" value="P-loop_NTPase"/>
</dbReference>
<evidence type="ECO:0000256" key="8">
    <source>
        <dbReference type="HAMAP-Rule" id="MF_00124"/>
    </source>
</evidence>
<accession>A0A849JWJ7</accession>
<evidence type="ECO:0000313" key="14">
    <source>
        <dbReference type="Proteomes" id="UP000557204"/>
    </source>
</evidence>
<dbReference type="AlphaFoldDB" id="A0A849JWJ7"/>
<keyword evidence="5 8" id="KW-0547">Nucleotide-binding</keyword>
<gene>
    <name evidence="8" type="primary">tdk</name>
    <name evidence="13" type="ORF">HLI28_09025</name>
</gene>
<organism evidence="13 14">
    <name type="scientific">Isoptericola sediminis</name>
    <dbReference type="NCBI Taxonomy" id="2733572"/>
    <lineage>
        <taxon>Bacteria</taxon>
        <taxon>Bacillati</taxon>
        <taxon>Actinomycetota</taxon>
        <taxon>Actinomycetes</taxon>
        <taxon>Micrococcales</taxon>
        <taxon>Promicromonosporaceae</taxon>
        <taxon>Isoptericola</taxon>
    </lineage>
</organism>
<comment type="caution">
    <text evidence="13">The sequence shown here is derived from an EMBL/GenBank/DDBJ whole genome shotgun (WGS) entry which is preliminary data.</text>
</comment>